<accession>A0A7G5FH88</accession>
<evidence type="ECO:0000313" key="2">
    <source>
        <dbReference type="Proteomes" id="UP000515570"/>
    </source>
</evidence>
<organism evidence="1 2">
    <name type="scientific">Corynebacterium hindlerae</name>
    <dbReference type="NCBI Taxonomy" id="699041"/>
    <lineage>
        <taxon>Bacteria</taxon>
        <taxon>Bacillati</taxon>
        <taxon>Actinomycetota</taxon>
        <taxon>Actinomycetes</taxon>
        <taxon>Mycobacteriales</taxon>
        <taxon>Corynebacteriaceae</taxon>
        <taxon>Corynebacterium</taxon>
    </lineage>
</organism>
<protein>
    <submittedName>
        <fullName evidence="1">Uncharacterized protein</fullName>
    </submittedName>
</protein>
<dbReference type="RefSeq" id="WP_182386794.1">
    <property type="nucleotide sequence ID" value="NZ_CP059833.1"/>
</dbReference>
<name>A0A7G5FH88_9CORY</name>
<keyword evidence="2" id="KW-1185">Reference proteome</keyword>
<sequence length="149" mass="16860">MGFSKQDFPETWAKMCAGSNIELGEYVQLNDDLLLYPDAVVTTDFQPSWTLQVPMVFDLERMAASYQLPCGRIDLSTDSECLWMLVSMITIGVSTRAFAWDSHFNLTHEETPRLFAYIDEIPWGVTISARNSDAAKLETKPSSDFGWSM</sequence>
<gene>
    <name evidence="1" type="ORF">HW450_04475</name>
</gene>
<dbReference type="Proteomes" id="UP000515570">
    <property type="component" value="Chromosome"/>
</dbReference>
<dbReference type="EMBL" id="CP059833">
    <property type="protein sequence ID" value="QMV85979.1"/>
    <property type="molecule type" value="Genomic_DNA"/>
</dbReference>
<proteinExistence type="predicted"/>
<reference evidence="1 2" key="1">
    <citation type="submission" date="2020-07" db="EMBL/GenBank/DDBJ databases">
        <title>non toxigenic Corynebacterium sp. nov from a clinical source.</title>
        <authorList>
            <person name="Bernier A.-M."/>
            <person name="Bernard K."/>
        </authorList>
    </citation>
    <scope>NUCLEOTIDE SEQUENCE [LARGE SCALE GENOMIC DNA]</scope>
    <source>
        <strain evidence="2">NML 93-0612</strain>
    </source>
</reference>
<evidence type="ECO:0000313" key="1">
    <source>
        <dbReference type="EMBL" id="QMV85979.1"/>
    </source>
</evidence>
<dbReference type="AlphaFoldDB" id="A0A7G5FH88"/>